<reference evidence="1" key="1">
    <citation type="submission" date="2020-02" db="EMBL/GenBank/DDBJ databases">
        <authorList>
            <person name="Meier V. D."/>
        </authorList>
    </citation>
    <scope>NUCLEOTIDE SEQUENCE</scope>
    <source>
        <strain evidence="1">AVDCRST_MAG68</strain>
    </source>
</reference>
<name>A0A6J4MYC2_9BACT</name>
<proteinExistence type="predicted"/>
<dbReference type="AlphaFoldDB" id="A0A6J4MYC2"/>
<protein>
    <submittedName>
        <fullName evidence="1">Uncharacterized protein</fullName>
    </submittedName>
</protein>
<accession>A0A6J4MYC2</accession>
<dbReference type="EMBL" id="CADCTW010000253">
    <property type="protein sequence ID" value="CAA9372320.1"/>
    <property type="molecule type" value="Genomic_DNA"/>
</dbReference>
<organism evidence="1">
    <name type="scientific">uncultured Gemmatimonadota bacterium</name>
    <dbReference type="NCBI Taxonomy" id="203437"/>
    <lineage>
        <taxon>Bacteria</taxon>
        <taxon>Pseudomonadati</taxon>
        <taxon>Gemmatimonadota</taxon>
        <taxon>environmental samples</taxon>
    </lineage>
</organism>
<evidence type="ECO:0000313" key="1">
    <source>
        <dbReference type="EMBL" id="CAA9372320.1"/>
    </source>
</evidence>
<feature type="non-terminal residue" evidence="1">
    <location>
        <position position="1"/>
    </location>
</feature>
<feature type="non-terminal residue" evidence="1">
    <location>
        <position position="76"/>
    </location>
</feature>
<gene>
    <name evidence="1" type="ORF">AVDCRST_MAG68-5643</name>
</gene>
<sequence>CAAVVRRDGLIAVVAVYSPRGLDATHRALFAAEPAHRERPAARPTRLRGGAKWVRAYVAAEAAAAAALAQTLRRTH</sequence>